<dbReference type="Proteomes" id="UP000595437">
    <property type="component" value="Chromosome 10"/>
</dbReference>
<dbReference type="EMBL" id="CP045899">
    <property type="protein sequence ID" value="QQP41060.1"/>
    <property type="molecule type" value="Genomic_DNA"/>
</dbReference>
<gene>
    <name evidence="1" type="ORF">FKW44_015308</name>
</gene>
<evidence type="ECO:0000313" key="2">
    <source>
        <dbReference type="Proteomes" id="UP000595437"/>
    </source>
</evidence>
<dbReference type="AlphaFoldDB" id="A0A7T8H058"/>
<evidence type="ECO:0000313" key="1">
    <source>
        <dbReference type="EMBL" id="QQP41060.1"/>
    </source>
</evidence>
<protein>
    <submittedName>
        <fullName evidence="1">Uncharacterized protein</fullName>
    </submittedName>
</protein>
<proteinExistence type="predicted"/>
<accession>A0A7T8H058</accession>
<sequence length="78" mass="8514">IRRLCTTVSRGSLLVEIARVIVIGKLQTSAWATRSVNFSSAAEIPHNPTMTKAGSDSQLAINDLARILLGVRRADRLR</sequence>
<name>A0A7T8H058_CALRO</name>
<organism evidence="1 2">
    <name type="scientific">Caligus rogercresseyi</name>
    <name type="common">Sea louse</name>
    <dbReference type="NCBI Taxonomy" id="217165"/>
    <lineage>
        <taxon>Eukaryota</taxon>
        <taxon>Metazoa</taxon>
        <taxon>Ecdysozoa</taxon>
        <taxon>Arthropoda</taxon>
        <taxon>Crustacea</taxon>
        <taxon>Multicrustacea</taxon>
        <taxon>Hexanauplia</taxon>
        <taxon>Copepoda</taxon>
        <taxon>Siphonostomatoida</taxon>
        <taxon>Caligidae</taxon>
        <taxon>Caligus</taxon>
    </lineage>
</organism>
<feature type="non-terminal residue" evidence="1">
    <location>
        <position position="78"/>
    </location>
</feature>
<feature type="non-terminal residue" evidence="1">
    <location>
        <position position="1"/>
    </location>
</feature>
<reference evidence="2" key="1">
    <citation type="submission" date="2021-01" db="EMBL/GenBank/DDBJ databases">
        <title>Caligus Genome Assembly.</title>
        <authorList>
            <person name="Gallardo-Escarate C."/>
        </authorList>
    </citation>
    <scope>NUCLEOTIDE SEQUENCE [LARGE SCALE GENOMIC DNA]</scope>
</reference>
<keyword evidence="2" id="KW-1185">Reference proteome</keyword>